<dbReference type="InterPro" id="IPR036291">
    <property type="entry name" value="NAD(P)-bd_dom_sf"/>
</dbReference>
<dbReference type="OrthoDB" id="112777at2"/>
<gene>
    <name evidence="2" type="ordered locus">Phep_1843</name>
</gene>
<dbReference type="AlphaFoldDB" id="C6XVI5"/>
<dbReference type="InterPro" id="IPR016040">
    <property type="entry name" value="NAD(P)-bd_dom"/>
</dbReference>
<dbReference type="EMBL" id="CP001681">
    <property type="protein sequence ID" value="ACU04051.1"/>
    <property type="molecule type" value="Genomic_DNA"/>
</dbReference>
<proteinExistence type="predicted"/>
<dbReference type="eggNOG" id="COG0702">
    <property type="taxonomic scope" value="Bacteria"/>
</dbReference>
<dbReference type="PANTHER" id="PTHR43162:SF1">
    <property type="entry name" value="PRESTALK A DIFFERENTIATION PROTEIN A"/>
    <property type="match status" value="1"/>
</dbReference>
<feature type="domain" description="NAD(P)-binding" evidence="1">
    <location>
        <begin position="6"/>
        <end position="112"/>
    </location>
</feature>
<dbReference type="HOGENOM" id="CLU_2001682_0_0_10"/>
<evidence type="ECO:0000313" key="3">
    <source>
        <dbReference type="Proteomes" id="UP000000852"/>
    </source>
</evidence>
<accession>C6XVI5</accession>
<dbReference type="Pfam" id="PF13460">
    <property type="entry name" value="NAD_binding_10"/>
    <property type="match status" value="1"/>
</dbReference>
<dbReference type="SUPFAM" id="SSF51735">
    <property type="entry name" value="NAD(P)-binding Rossmann-fold domains"/>
    <property type="match status" value="1"/>
</dbReference>
<evidence type="ECO:0000259" key="1">
    <source>
        <dbReference type="Pfam" id="PF13460"/>
    </source>
</evidence>
<dbReference type="Proteomes" id="UP000000852">
    <property type="component" value="Chromosome"/>
</dbReference>
<sequence length="124" mass="13126">MHIILGGTGNIGSALAGTLLDLGEAVTVVSHDEKKRAEWEEKGAKFARVDVLDVEGLREVFNTGERLFMLNPPAAPSSNTVEEEQKTLNAILAALEGSGIQKVVAESTYGAQPGDGLGDLEKQH</sequence>
<name>C6XVI5_PEDHD</name>
<dbReference type="Gene3D" id="3.40.50.720">
    <property type="entry name" value="NAD(P)-binding Rossmann-like Domain"/>
    <property type="match status" value="1"/>
</dbReference>
<dbReference type="STRING" id="485917.Phep_1843"/>
<keyword evidence="3" id="KW-1185">Reference proteome</keyword>
<reference evidence="2 3" key="1">
    <citation type="journal article" date="2009" name="Stand. Genomic Sci.">
        <title>Complete genome sequence of Pedobacter heparinus type strain (HIM 762-3).</title>
        <authorList>
            <person name="Han C."/>
            <person name="Spring S."/>
            <person name="Lapidus A."/>
            <person name="Del Rio T.G."/>
            <person name="Tice H."/>
            <person name="Copeland A."/>
            <person name="Cheng J.F."/>
            <person name="Lucas S."/>
            <person name="Chen F."/>
            <person name="Nolan M."/>
            <person name="Bruce D."/>
            <person name="Goodwin L."/>
            <person name="Pitluck S."/>
            <person name="Ivanova N."/>
            <person name="Mavromatis K."/>
            <person name="Mikhailova N."/>
            <person name="Pati A."/>
            <person name="Chen A."/>
            <person name="Palaniappan K."/>
            <person name="Land M."/>
            <person name="Hauser L."/>
            <person name="Chang Y.J."/>
            <person name="Jeffries C.C."/>
            <person name="Saunders E."/>
            <person name="Chertkov O."/>
            <person name="Brettin T."/>
            <person name="Goker M."/>
            <person name="Rohde M."/>
            <person name="Bristow J."/>
            <person name="Eisen J.A."/>
            <person name="Markowitz V."/>
            <person name="Hugenholtz P."/>
            <person name="Kyrpides N.C."/>
            <person name="Klenk H.P."/>
            <person name="Detter J.C."/>
        </authorList>
    </citation>
    <scope>NUCLEOTIDE SEQUENCE [LARGE SCALE GENOMIC DNA]</scope>
    <source>
        <strain evidence="3">ATCC 13125 / DSM 2366 / CIP 104194 / JCM 7457 / NBRC 12017 / NCIMB 9290 / NRRL B-14731 / HIM 762-3</strain>
    </source>
</reference>
<organism evidence="2 3">
    <name type="scientific">Pedobacter heparinus (strain ATCC 13125 / DSM 2366 / CIP 104194 / JCM 7457 / NBRC 12017 / NCIMB 9290 / NRRL B-14731 / HIM 762-3)</name>
    <dbReference type="NCBI Taxonomy" id="485917"/>
    <lineage>
        <taxon>Bacteria</taxon>
        <taxon>Pseudomonadati</taxon>
        <taxon>Bacteroidota</taxon>
        <taxon>Sphingobacteriia</taxon>
        <taxon>Sphingobacteriales</taxon>
        <taxon>Sphingobacteriaceae</taxon>
        <taxon>Pedobacter</taxon>
    </lineage>
</organism>
<dbReference type="RefSeq" id="WP_015807665.1">
    <property type="nucleotide sequence ID" value="NC_013061.1"/>
</dbReference>
<dbReference type="PANTHER" id="PTHR43162">
    <property type="match status" value="1"/>
</dbReference>
<evidence type="ECO:0000313" key="2">
    <source>
        <dbReference type="EMBL" id="ACU04051.1"/>
    </source>
</evidence>
<protein>
    <submittedName>
        <fullName evidence="2">NmrA family protein</fullName>
    </submittedName>
</protein>
<dbReference type="InterPro" id="IPR051604">
    <property type="entry name" value="Ergot_Alk_Oxidoreductase"/>
</dbReference>
<dbReference type="KEGG" id="phe:Phep_1843"/>